<dbReference type="PANTHER" id="PTHR33066:SF2">
    <property type="entry name" value="FILAGGRIN-2-LIKE"/>
    <property type="match status" value="1"/>
</dbReference>
<feature type="compositionally biased region" description="Basic and acidic residues" evidence="2">
    <location>
        <begin position="114"/>
        <end position="128"/>
    </location>
</feature>
<comment type="caution">
    <text evidence="3">The sequence shown here is derived from an EMBL/GenBank/DDBJ whole genome shotgun (WGS) entry which is preliminary data.</text>
</comment>
<dbReference type="PANTHER" id="PTHR33066">
    <property type="entry name" value="INTEGRASE_SAM-LIKE_N DOMAIN-CONTAINING PROTEIN"/>
    <property type="match status" value="1"/>
</dbReference>
<dbReference type="SUPFAM" id="SSF47823">
    <property type="entry name" value="lambda integrase-like, N-terminal domain"/>
    <property type="match status" value="1"/>
</dbReference>
<evidence type="ECO:0000313" key="4">
    <source>
        <dbReference type="Proteomes" id="UP000076858"/>
    </source>
</evidence>
<protein>
    <recommendedName>
        <fullName evidence="5">Core-binding (CB) domain-containing protein</fullName>
    </recommendedName>
</protein>
<feature type="non-terminal residue" evidence="3">
    <location>
        <position position="242"/>
    </location>
</feature>
<dbReference type="Proteomes" id="UP000076858">
    <property type="component" value="Unassembled WGS sequence"/>
</dbReference>
<keyword evidence="4" id="KW-1185">Reference proteome</keyword>
<dbReference type="Gene3D" id="1.10.150.130">
    <property type="match status" value="1"/>
</dbReference>
<dbReference type="GO" id="GO:0003677">
    <property type="term" value="F:DNA binding"/>
    <property type="evidence" value="ECO:0007669"/>
    <property type="project" value="UniProtKB-KW"/>
</dbReference>
<name>A0A164J789_9CRUS</name>
<evidence type="ECO:0000313" key="3">
    <source>
        <dbReference type="EMBL" id="KZS02056.1"/>
    </source>
</evidence>
<dbReference type="InterPro" id="IPR010998">
    <property type="entry name" value="Integrase_recombinase_N"/>
</dbReference>
<organism evidence="3 4">
    <name type="scientific">Daphnia magna</name>
    <dbReference type="NCBI Taxonomy" id="35525"/>
    <lineage>
        <taxon>Eukaryota</taxon>
        <taxon>Metazoa</taxon>
        <taxon>Ecdysozoa</taxon>
        <taxon>Arthropoda</taxon>
        <taxon>Crustacea</taxon>
        <taxon>Branchiopoda</taxon>
        <taxon>Diplostraca</taxon>
        <taxon>Cladocera</taxon>
        <taxon>Anomopoda</taxon>
        <taxon>Daphniidae</taxon>
        <taxon>Daphnia</taxon>
    </lineage>
</organism>
<keyword evidence="1" id="KW-0238">DNA-binding</keyword>
<gene>
    <name evidence="3" type="ORF">APZ42_001055</name>
</gene>
<accession>A0A164J789</accession>
<reference evidence="3 4" key="1">
    <citation type="submission" date="2016-03" db="EMBL/GenBank/DDBJ databases">
        <title>EvidentialGene: Evidence-directed Construction of Genes on Genomes.</title>
        <authorList>
            <person name="Gilbert D.G."/>
            <person name="Choi J.-H."/>
            <person name="Mockaitis K."/>
            <person name="Colbourne J."/>
            <person name="Pfrender M."/>
        </authorList>
    </citation>
    <scope>NUCLEOTIDE SEQUENCE [LARGE SCALE GENOMIC DNA]</scope>
    <source>
        <strain evidence="3 4">Xinb3</strain>
        <tissue evidence="3">Complete organism</tissue>
    </source>
</reference>
<dbReference type="AlphaFoldDB" id="A0A164J789"/>
<feature type="region of interest" description="Disordered" evidence="2">
    <location>
        <begin position="113"/>
        <end position="138"/>
    </location>
</feature>
<evidence type="ECO:0008006" key="5">
    <source>
        <dbReference type="Google" id="ProtNLM"/>
    </source>
</evidence>
<sequence>METGVQRLEAQDVHLFPAVGTVGTGSGFICIPLEPASGAVYELETPAGIGGVGRFHSELEESERIRVSPVQSDPPMLDQDQEGQSGRADGNPSVAVPAVVANDLGAVLSAGPHFETERGPVAGRDGHRPPTPSARVPPVGRMDLIRRRYENRGLSEGVVQLLLASNHETTSATYKSAWNVWFHWCSKRSENPLSPTLNLILKFLSDLFEEGKAYRSINVYRSMLSGTLEKIEGWDVGKHPLV</sequence>
<proteinExistence type="predicted"/>
<evidence type="ECO:0000256" key="2">
    <source>
        <dbReference type="SAM" id="MobiDB-lite"/>
    </source>
</evidence>
<feature type="region of interest" description="Disordered" evidence="2">
    <location>
        <begin position="63"/>
        <end position="93"/>
    </location>
</feature>
<dbReference type="EMBL" id="LRGB01005433">
    <property type="protein sequence ID" value="KZS02056.1"/>
    <property type="molecule type" value="Genomic_DNA"/>
</dbReference>
<dbReference type="OrthoDB" id="6391669at2759"/>
<evidence type="ECO:0000256" key="1">
    <source>
        <dbReference type="ARBA" id="ARBA00023125"/>
    </source>
</evidence>